<dbReference type="SMART" id="SM00644">
    <property type="entry name" value="Ami_2"/>
    <property type="match status" value="1"/>
</dbReference>
<keyword evidence="5 10" id="KW-0732">Signal</keyword>
<comment type="similarity">
    <text evidence="2 8">Belongs to the N-acetylmuramoyl-L-alanine amidase 2 family.</text>
</comment>
<dbReference type="CDD" id="cd06583">
    <property type="entry name" value="PGRP"/>
    <property type="match status" value="1"/>
</dbReference>
<dbReference type="Pfam" id="PF01510">
    <property type="entry name" value="Amidase_2"/>
    <property type="match status" value="1"/>
</dbReference>
<dbReference type="EMBL" id="KC920905">
    <property type="protein sequence ID" value="AGS57595.1"/>
    <property type="molecule type" value="mRNA"/>
</dbReference>
<evidence type="ECO:0000313" key="13">
    <source>
        <dbReference type="EMBL" id="AGS57595.1"/>
    </source>
</evidence>
<evidence type="ECO:0000313" key="16">
    <source>
        <dbReference type="RefSeq" id="NP_001274154.1"/>
    </source>
</evidence>
<reference evidence="16" key="3">
    <citation type="submission" date="2025-04" db="UniProtKB">
        <authorList>
            <consortium name="RefSeq"/>
        </authorList>
    </citation>
    <scope>IDENTIFICATION</scope>
</reference>
<evidence type="ECO:0000313" key="15">
    <source>
        <dbReference type="Proteomes" id="UP001652621"/>
    </source>
</evidence>
<evidence type="ECO:0000256" key="2">
    <source>
        <dbReference type="ARBA" id="ARBA00007553"/>
    </source>
</evidence>
<evidence type="ECO:0000256" key="3">
    <source>
        <dbReference type="ARBA" id="ARBA00022525"/>
    </source>
</evidence>
<dbReference type="Proteomes" id="UP001652621">
    <property type="component" value="Unplaced"/>
</dbReference>
<organism evidence="13">
    <name type="scientific">Musca domestica</name>
    <name type="common">House fly</name>
    <dbReference type="NCBI Taxonomy" id="7370"/>
    <lineage>
        <taxon>Eukaryota</taxon>
        <taxon>Metazoa</taxon>
        <taxon>Ecdysozoa</taxon>
        <taxon>Arthropoda</taxon>
        <taxon>Hexapoda</taxon>
        <taxon>Insecta</taxon>
        <taxon>Pterygota</taxon>
        <taxon>Neoptera</taxon>
        <taxon>Endopterygota</taxon>
        <taxon>Diptera</taxon>
        <taxon>Brachycera</taxon>
        <taxon>Muscomorpha</taxon>
        <taxon>Muscoidea</taxon>
        <taxon>Muscidae</taxon>
        <taxon>Musca</taxon>
    </lineage>
</organism>
<protein>
    <recommendedName>
        <fullName evidence="8">Peptidoglycan-recognition protein</fullName>
    </recommendedName>
</protein>
<dbReference type="SUPFAM" id="SSF55846">
    <property type="entry name" value="N-acetylmuramoyl-L-alanine amidase-like"/>
    <property type="match status" value="1"/>
</dbReference>
<feature type="chain" id="PRO_5038206415" description="Peptidoglycan-recognition protein" evidence="10 16">
    <location>
        <begin position="26"/>
        <end position="193"/>
    </location>
</feature>
<dbReference type="RefSeq" id="NP_001274154.1">
    <property type="nucleotide sequence ID" value="NM_001287225.1"/>
</dbReference>
<dbReference type="InterPro" id="IPR002502">
    <property type="entry name" value="Amidase_domain"/>
</dbReference>
<feature type="domain" description="Peptidoglycan recognition protein family" evidence="12">
    <location>
        <begin position="27"/>
        <end position="170"/>
    </location>
</feature>
<reference evidence="13" key="1">
    <citation type="submission" date="2013-04" db="EMBL/GenBank/DDBJ databases">
        <authorList>
            <person name="Ge X.D."/>
            <person name="Liu F.S."/>
        </authorList>
    </citation>
    <scope>NUCLEOTIDE SEQUENCE</scope>
</reference>
<dbReference type="InterPro" id="IPR017331">
    <property type="entry name" value="Peptidoglycan_recognition"/>
</dbReference>
<evidence type="ECO:0000256" key="8">
    <source>
        <dbReference type="PIRNR" id="PIRNR037945"/>
    </source>
</evidence>
<feature type="disulfide bond" evidence="9">
    <location>
        <begin position="64"/>
        <end position="70"/>
    </location>
</feature>
<dbReference type="GO" id="GO:0042834">
    <property type="term" value="F:peptidoglycan binding"/>
    <property type="evidence" value="ECO:0007669"/>
    <property type="project" value="InterPro"/>
</dbReference>
<dbReference type="PIRSF" id="PIRSF037945">
    <property type="entry name" value="PGRPs"/>
    <property type="match status" value="1"/>
</dbReference>
<gene>
    <name evidence="16" type="primary">LOC101898829</name>
    <name evidence="14" type="synonym">101898829</name>
</gene>
<dbReference type="InterPro" id="IPR006619">
    <property type="entry name" value="PGRP_domain_met/bac"/>
</dbReference>
<dbReference type="PANTHER" id="PTHR11022">
    <property type="entry name" value="PEPTIDOGLYCAN RECOGNITION PROTEIN"/>
    <property type="match status" value="1"/>
</dbReference>
<evidence type="ECO:0000256" key="5">
    <source>
        <dbReference type="ARBA" id="ARBA00022729"/>
    </source>
</evidence>
<keyword evidence="4 8" id="KW-0399">Innate immunity</keyword>
<dbReference type="GO" id="GO:0008745">
    <property type="term" value="F:N-acetylmuramoyl-L-alanine amidase activity"/>
    <property type="evidence" value="ECO:0007669"/>
    <property type="project" value="InterPro"/>
</dbReference>
<evidence type="ECO:0000256" key="7">
    <source>
        <dbReference type="ARBA" id="ARBA00023157"/>
    </source>
</evidence>
<evidence type="ECO:0000313" key="14">
    <source>
        <dbReference type="EnsemblMetazoa" id="MDOA013494-PB"/>
    </source>
</evidence>
<keyword evidence="15" id="KW-1185">Reference proteome</keyword>
<comment type="subcellular location">
    <subcellularLocation>
        <location evidence="1">Secreted</location>
    </subcellularLocation>
</comment>
<dbReference type="FunFam" id="3.40.80.10:FF:000001">
    <property type="entry name" value="Peptidoglycan recognition protein 1"/>
    <property type="match status" value="1"/>
</dbReference>
<proteinExistence type="evidence at transcript level"/>
<evidence type="ECO:0000259" key="11">
    <source>
        <dbReference type="SMART" id="SM00644"/>
    </source>
</evidence>
<keyword evidence="7" id="KW-1015">Disulfide bond</keyword>
<accession>S5TWZ1</accession>
<dbReference type="GO" id="GO:0009253">
    <property type="term" value="P:peptidoglycan catabolic process"/>
    <property type="evidence" value="ECO:0007669"/>
    <property type="project" value="InterPro"/>
</dbReference>
<evidence type="ECO:0000256" key="9">
    <source>
        <dbReference type="PIRSR" id="PIRSR037945-1"/>
    </source>
</evidence>
<keyword evidence="3" id="KW-0964">Secreted</keyword>
<dbReference type="EnsemblMetazoa" id="MDOA013494-RB">
    <property type="protein sequence ID" value="MDOA013494-PB"/>
    <property type="gene ID" value="MDOA013494"/>
</dbReference>
<dbReference type="VEuPathDB" id="VectorBase:MDOMA2_010665"/>
<dbReference type="OrthoDB" id="10001926at2759"/>
<feature type="domain" description="N-acetylmuramoyl-L-alanine amidase" evidence="11">
    <location>
        <begin position="44"/>
        <end position="176"/>
    </location>
</feature>
<keyword evidence="6 8" id="KW-0391">Immunity</keyword>
<dbReference type="GO" id="GO:0008270">
    <property type="term" value="F:zinc ion binding"/>
    <property type="evidence" value="ECO:0007669"/>
    <property type="project" value="InterPro"/>
</dbReference>
<reference evidence="14" key="2">
    <citation type="submission" date="2020-05" db="UniProtKB">
        <authorList>
            <consortium name="EnsemblMetazoa"/>
        </authorList>
    </citation>
    <scope>IDENTIFICATION</scope>
    <source>
        <strain evidence="14">Aabys</strain>
    </source>
</reference>
<sequence>MSSKQILNRAALLAGLLLLILGVEGDLQIVTRAEWKAKPAAEQMTTLELPAQRVIIAHTAGKECKTKTICIEEMRSIQNFHMTRAHFDDIAYNYLIGNDGNVYEGRGWKYQGAIAKGVNAGSINIAFIGVFNNQLPSQDALDAAKLLLDKLKADQKLKEDYKIFGHRQLSPTVSPGDALYAEIQAWPKWSNDL</sequence>
<dbReference type="Gene3D" id="3.40.80.10">
    <property type="entry name" value="Peptidoglycan recognition protein-like"/>
    <property type="match status" value="1"/>
</dbReference>
<dbReference type="SMR" id="S5TWZ1"/>
<evidence type="ECO:0000256" key="6">
    <source>
        <dbReference type="ARBA" id="ARBA00022859"/>
    </source>
</evidence>
<name>S5TWZ1_MUSDO</name>
<dbReference type="InterPro" id="IPR036505">
    <property type="entry name" value="Amidase/PGRP_sf"/>
</dbReference>
<dbReference type="VEuPathDB" id="VectorBase:MDOA013494"/>
<dbReference type="GO" id="GO:0005576">
    <property type="term" value="C:extracellular region"/>
    <property type="evidence" value="ECO:0007669"/>
    <property type="project" value="UniProtKB-SubCell"/>
</dbReference>
<dbReference type="PANTHER" id="PTHR11022:SF75">
    <property type="entry name" value="PEPTIDOGLYCAN-RECOGNITION PROTEIN SB1-RELATED"/>
    <property type="match status" value="1"/>
</dbReference>
<dbReference type="InterPro" id="IPR015510">
    <property type="entry name" value="PGRP"/>
</dbReference>
<dbReference type="eggNOG" id="ENOG502S2KY">
    <property type="taxonomic scope" value="Eukaryota"/>
</dbReference>
<dbReference type="GO" id="GO:0045087">
    <property type="term" value="P:innate immune response"/>
    <property type="evidence" value="ECO:0007669"/>
    <property type="project" value="UniProtKB-KW"/>
</dbReference>
<evidence type="ECO:0000256" key="10">
    <source>
        <dbReference type="SAM" id="SignalP"/>
    </source>
</evidence>
<evidence type="ECO:0000256" key="1">
    <source>
        <dbReference type="ARBA" id="ARBA00004613"/>
    </source>
</evidence>
<dbReference type="STRING" id="7370.S5TWZ1"/>
<evidence type="ECO:0000259" key="12">
    <source>
        <dbReference type="SMART" id="SM00701"/>
    </source>
</evidence>
<dbReference type="GeneID" id="101898829"/>
<evidence type="ECO:0000256" key="4">
    <source>
        <dbReference type="ARBA" id="ARBA00022588"/>
    </source>
</evidence>
<dbReference type="SMART" id="SM00701">
    <property type="entry name" value="PGRP"/>
    <property type="match status" value="1"/>
</dbReference>
<dbReference type="KEGG" id="mde:101898829"/>
<dbReference type="AlphaFoldDB" id="S5TWZ1"/>
<feature type="signal peptide" evidence="10">
    <location>
        <begin position="1"/>
        <end position="25"/>
    </location>
</feature>